<accession>A0A0P1I0K7</accession>
<keyword evidence="2" id="KW-0442">Lipid degradation</keyword>
<feature type="active site" description="Proton acceptor" evidence="2">
    <location>
        <position position="260"/>
    </location>
</feature>
<dbReference type="Pfam" id="PF01734">
    <property type="entry name" value="Patatin"/>
    <property type="match status" value="1"/>
</dbReference>
<feature type="active site" description="Nucleophile" evidence="2">
    <location>
        <position position="116"/>
    </location>
</feature>
<sequence length="383" mass="42233">MEKTGRMHLNKLCILLLLLFQLGCSSLSRNPVSATDLENPQVLGIEGARYWADVAPINISEILEEAYRQRRASRFSSNYTLTLSGGGEDGAFAAGILSAWSDSGTRPEFMAVTGVSTGALAAPFAFLGSNYDDELKELYGGLPPSRIFRGRFITGILSGSSVKSSDPLKQLIETYITDDFLSQIAKEHRRGRRLLVQTVSLDAQRPVLWDMGAIANSNSPNAKKTFGDVLLASAAIPGVFPPVLIDVETQDGVRDELHVDGGVYSQTAYVPGWDIPRKYVRGGKLYAIRNGKVEPELRIINPGVFQVSARSLSTLIKAQGVDDLTIAYKLSLQRDAQYQATWIGNDFNHPLDEPFDPKYMQALFDYGYQRFNSGTLWSDRPPR</sequence>
<keyword evidence="1 2" id="KW-0443">Lipid metabolism</keyword>
<gene>
    <name evidence="4" type="ORF">RUE5091_00093</name>
</gene>
<dbReference type="RefSeq" id="WP_165590730.1">
    <property type="nucleotide sequence ID" value="NZ_CYUD01000001.1"/>
</dbReference>
<feature type="short sequence motif" description="GXSXG" evidence="2">
    <location>
        <begin position="114"/>
        <end position="118"/>
    </location>
</feature>
<organism evidence="4 5">
    <name type="scientific">Ruegeria denitrificans</name>
    <dbReference type="NCBI Taxonomy" id="1715692"/>
    <lineage>
        <taxon>Bacteria</taxon>
        <taxon>Pseudomonadati</taxon>
        <taxon>Pseudomonadota</taxon>
        <taxon>Alphaproteobacteria</taxon>
        <taxon>Rhodobacterales</taxon>
        <taxon>Roseobacteraceae</taxon>
        <taxon>Ruegeria</taxon>
    </lineage>
</organism>
<dbReference type="PROSITE" id="PS51635">
    <property type="entry name" value="PNPLA"/>
    <property type="match status" value="1"/>
</dbReference>
<keyword evidence="5" id="KW-1185">Reference proteome</keyword>
<reference evidence="5" key="1">
    <citation type="submission" date="2015-09" db="EMBL/GenBank/DDBJ databases">
        <authorList>
            <person name="Rodrigo-Torres L."/>
            <person name="Arahal D.R."/>
        </authorList>
    </citation>
    <scope>NUCLEOTIDE SEQUENCE [LARGE SCALE GENOMIC DNA]</scope>
    <source>
        <strain evidence="5">CECT 5091</strain>
    </source>
</reference>
<protein>
    <submittedName>
        <fullName evidence="4">Patatin</fullName>
    </submittedName>
</protein>
<proteinExistence type="predicted"/>
<name>A0A0P1I0K7_9RHOB</name>
<dbReference type="GO" id="GO:0016787">
    <property type="term" value="F:hydrolase activity"/>
    <property type="evidence" value="ECO:0007669"/>
    <property type="project" value="UniProtKB-UniRule"/>
</dbReference>
<dbReference type="Gene3D" id="3.40.1090.10">
    <property type="entry name" value="Cytosolic phospholipase A2 catalytic domain"/>
    <property type="match status" value="1"/>
</dbReference>
<dbReference type="EMBL" id="CYUD01000001">
    <property type="protein sequence ID" value="CUJ83318.1"/>
    <property type="molecule type" value="Genomic_DNA"/>
</dbReference>
<feature type="short sequence motif" description="DGA/G" evidence="2">
    <location>
        <begin position="260"/>
        <end position="262"/>
    </location>
</feature>
<evidence type="ECO:0000259" key="3">
    <source>
        <dbReference type="PROSITE" id="PS51635"/>
    </source>
</evidence>
<dbReference type="InterPro" id="IPR002641">
    <property type="entry name" value="PNPLA_dom"/>
</dbReference>
<evidence type="ECO:0000256" key="1">
    <source>
        <dbReference type="ARBA" id="ARBA00023098"/>
    </source>
</evidence>
<evidence type="ECO:0000313" key="5">
    <source>
        <dbReference type="Proteomes" id="UP000051260"/>
    </source>
</evidence>
<dbReference type="SUPFAM" id="SSF52151">
    <property type="entry name" value="FabD/lysophospholipase-like"/>
    <property type="match status" value="1"/>
</dbReference>
<dbReference type="AlphaFoldDB" id="A0A0P1I0K7"/>
<feature type="domain" description="PNPLA" evidence="3">
    <location>
        <begin position="81"/>
        <end position="276"/>
    </location>
</feature>
<dbReference type="STRING" id="1715692.RUE5091_00093"/>
<evidence type="ECO:0000256" key="2">
    <source>
        <dbReference type="PROSITE-ProRule" id="PRU01161"/>
    </source>
</evidence>
<dbReference type="GO" id="GO:0016042">
    <property type="term" value="P:lipid catabolic process"/>
    <property type="evidence" value="ECO:0007669"/>
    <property type="project" value="UniProtKB-UniRule"/>
</dbReference>
<keyword evidence="2" id="KW-0378">Hydrolase</keyword>
<evidence type="ECO:0000313" key="4">
    <source>
        <dbReference type="EMBL" id="CUJ83318.1"/>
    </source>
</evidence>
<feature type="short sequence motif" description="GXGXXG" evidence="2">
    <location>
        <begin position="85"/>
        <end position="90"/>
    </location>
</feature>
<dbReference type="InterPro" id="IPR016035">
    <property type="entry name" value="Acyl_Trfase/lysoPLipase"/>
</dbReference>
<dbReference type="Proteomes" id="UP000051260">
    <property type="component" value="Unassembled WGS sequence"/>
</dbReference>